<evidence type="ECO:0000313" key="4">
    <source>
        <dbReference type="EMBL" id="TNC30528.1"/>
    </source>
</evidence>
<dbReference type="InterPro" id="IPR002347">
    <property type="entry name" value="SDR_fam"/>
</dbReference>
<accession>A0A5C4MIS6</accession>
<proteinExistence type="inferred from homology"/>
<feature type="compositionally biased region" description="Basic residues" evidence="3">
    <location>
        <begin position="1"/>
        <end position="10"/>
    </location>
</feature>
<feature type="region of interest" description="Disordered" evidence="3">
    <location>
        <begin position="1"/>
        <end position="20"/>
    </location>
</feature>
<evidence type="ECO:0000256" key="3">
    <source>
        <dbReference type="SAM" id="MobiDB-lite"/>
    </source>
</evidence>
<gene>
    <name evidence="5" type="ORF">FHE65_15670</name>
    <name evidence="4" type="ORF">FHE65_32720</name>
</gene>
<comment type="similarity">
    <text evidence="1">Belongs to the short-chain dehydrogenases/reductases (SDR) family.</text>
</comment>
<dbReference type="PANTHER" id="PTHR43669">
    <property type="entry name" value="5-KETO-D-GLUCONATE 5-REDUCTASE"/>
    <property type="match status" value="1"/>
</dbReference>
<dbReference type="PANTHER" id="PTHR43669:SF3">
    <property type="entry name" value="ALCOHOL DEHYDROGENASE, PUTATIVE (AFU_ORTHOLOGUE AFUA_3G03445)-RELATED"/>
    <property type="match status" value="1"/>
</dbReference>
<dbReference type="OrthoDB" id="9801773at2"/>
<protein>
    <submittedName>
        <fullName evidence="5">SDR family oxidoreductase</fullName>
    </submittedName>
</protein>
<reference evidence="5 6" key="1">
    <citation type="submission" date="2019-05" db="EMBL/GenBank/DDBJ databases">
        <title>Mumia sp. nov., isolated from the intestinal contents of plateau pika (Ochotona curzoniae) in the Qinghai-Tibet plateau of China.</title>
        <authorList>
            <person name="Tian Z."/>
        </authorList>
    </citation>
    <scope>NUCLEOTIDE SEQUENCE [LARGE SCALE GENOMIC DNA]</scope>
    <source>
        <strain evidence="6">527</strain>
        <strain evidence="5">Z527</strain>
    </source>
</reference>
<comment type="caution">
    <text evidence="5">The sequence shown here is derived from an EMBL/GenBank/DDBJ whole genome shotgun (WGS) entry which is preliminary data.</text>
</comment>
<evidence type="ECO:0000256" key="1">
    <source>
        <dbReference type="ARBA" id="ARBA00006484"/>
    </source>
</evidence>
<dbReference type="CDD" id="cd05233">
    <property type="entry name" value="SDR_c"/>
    <property type="match status" value="1"/>
</dbReference>
<evidence type="ECO:0000313" key="6">
    <source>
        <dbReference type="Proteomes" id="UP000306740"/>
    </source>
</evidence>
<dbReference type="AlphaFoldDB" id="A0A5C4MIS6"/>
<keyword evidence="2" id="KW-0560">Oxidoreductase</keyword>
<dbReference type="EMBL" id="VDFR01000215">
    <property type="protein sequence ID" value="TNC30528.1"/>
    <property type="molecule type" value="Genomic_DNA"/>
</dbReference>
<dbReference type="Pfam" id="PF00106">
    <property type="entry name" value="adh_short"/>
    <property type="match status" value="1"/>
</dbReference>
<dbReference type="SUPFAM" id="SSF51735">
    <property type="entry name" value="NAD(P)-binding Rossmann-fold domains"/>
    <property type="match status" value="1"/>
</dbReference>
<dbReference type="GO" id="GO:0016491">
    <property type="term" value="F:oxidoreductase activity"/>
    <property type="evidence" value="ECO:0007669"/>
    <property type="project" value="UniProtKB-KW"/>
</dbReference>
<sequence length="250" mass="26265">MRRSMHRFPRGRQTVAMAPLRPDPPLATAVVHGATGYVGGHLVRALLADGTVVLAVGRSASRLEALRESAGSDGSRLVTVVADVSTDEGARQVAQRLDEHGVVQAAFAAIGGWWEGPHLVDLDTPTWSALLTSHLTAHFLAARATVPRLDPEGSAYVAFNGIATLQPEAGSGPVSVTGAGQSMLLDVLRAEDGRSDVRYHELCVVNPVVDVGQAVHATEAVVEITDVVAAAVTLARSGDSRTHRQELGRL</sequence>
<dbReference type="EMBL" id="VDFR01000070">
    <property type="protein sequence ID" value="TNC45029.1"/>
    <property type="molecule type" value="Genomic_DNA"/>
</dbReference>
<dbReference type="Gene3D" id="3.40.50.720">
    <property type="entry name" value="NAD(P)-binding Rossmann-like Domain"/>
    <property type="match status" value="1"/>
</dbReference>
<evidence type="ECO:0000313" key="5">
    <source>
        <dbReference type="EMBL" id="TNC45029.1"/>
    </source>
</evidence>
<dbReference type="InterPro" id="IPR036291">
    <property type="entry name" value="NAD(P)-bd_dom_sf"/>
</dbReference>
<organism evidence="5 6">
    <name type="scientific">Mumia zhuanghuii</name>
    <dbReference type="NCBI Taxonomy" id="2585211"/>
    <lineage>
        <taxon>Bacteria</taxon>
        <taxon>Bacillati</taxon>
        <taxon>Actinomycetota</taxon>
        <taxon>Actinomycetes</taxon>
        <taxon>Propionibacteriales</taxon>
        <taxon>Nocardioidaceae</taxon>
        <taxon>Mumia</taxon>
    </lineage>
</organism>
<dbReference type="Proteomes" id="UP000306740">
    <property type="component" value="Unassembled WGS sequence"/>
</dbReference>
<evidence type="ECO:0000256" key="2">
    <source>
        <dbReference type="ARBA" id="ARBA00023002"/>
    </source>
</evidence>
<name>A0A5C4MIS6_9ACTN</name>